<reference evidence="1" key="1">
    <citation type="journal article" date="2015" name="Nature">
        <title>Complex archaea that bridge the gap between prokaryotes and eukaryotes.</title>
        <authorList>
            <person name="Spang A."/>
            <person name="Saw J.H."/>
            <person name="Jorgensen S.L."/>
            <person name="Zaremba-Niedzwiedzka K."/>
            <person name="Martijn J."/>
            <person name="Lind A.E."/>
            <person name="van Eijk R."/>
            <person name="Schleper C."/>
            <person name="Guy L."/>
            <person name="Ettema T.J."/>
        </authorList>
    </citation>
    <scope>NUCLEOTIDE SEQUENCE</scope>
</reference>
<dbReference type="AlphaFoldDB" id="A0A0F8WKR4"/>
<comment type="caution">
    <text evidence="1">The sequence shown here is derived from an EMBL/GenBank/DDBJ whole genome shotgun (WGS) entry which is preliminary data.</text>
</comment>
<feature type="non-terminal residue" evidence="1">
    <location>
        <position position="1"/>
    </location>
</feature>
<evidence type="ECO:0000313" key="1">
    <source>
        <dbReference type="EMBL" id="KKK48830.1"/>
    </source>
</evidence>
<protein>
    <submittedName>
        <fullName evidence="1">Uncharacterized protein</fullName>
    </submittedName>
</protein>
<sequence>GRTIYLNAVITDYHRWRLKPPEGGELRKLMAAAFALAGVKPQYEVTRVGKGDSYGVELHPYLAGDLRMLALHRNYQLRVGELGPPIYRKQDALAGDMRVKVALGSRMAVYNQRTGKYLGKSGSVTVKLATHQPTILALLPEPVKAMTMTAPEAASRGKLVKVKLRLDGPKLGKTHAFRVRVTGPDGKELRELTQTLAAPGGAVTWDVALALTDPAGTYRLYARDVATGIKAERKLKAK</sequence>
<gene>
    <name evidence="1" type="ORF">LCGC14_3141170</name>
</gene>
<organism evidence="1">
    <name type="scientific">marine sediment metagenome</name>
    <dbReference type="NCBI Taxonomy" id="412755"/>
    <lineage>
        <taxon>unclassified sequences</taxon>
        <taxon>metagenomes</taxon>
        <taxon>ecological metagenomes</taxon>
    </lineage>
</organism>
<dbReference type="EMBL" id="LAZR01068871">
    <property type="protein sequence ID" value="KKK48830.1"/>
    <property type="molecule type" value="Genomic_DNA"/>
</dbReference>
<name>A0A0F8WKR4_9ZZZZ</name>
<proteinExistence type="predicted"/>
<accession>A0A0F8WKR4</accession>